<comment type="caution">
    <text evidence="2">The sequence shown here is derived from an EMBL/GenBank/DDBJ whole genome shotgun (WGS) entry which is preliminary data.</text>
</comment>
<dbReference type="STRING" id="67386.AQI95_27240"/>
<dbReference type="SUPFAM" id="SSF52218">
    <property type="entry name" value="Flavoproteins"/>
    <property type="match status" value="1"/>
</dbReference>
<dbReference type="InterPro" id="IPR029039">
    <property type="entry name" value="Flavoprotein-like_sf"/>
</dbReference>
<dbReference type="PANTHER" id="PTHR30543:SF21">
    <property type="entry name" value="NAD(P)H-DEPENDENT FMN REDUCTASE LOT6"/>
    <property type="match status" value="1"/>
</dbReference>
<dbReference type="GO" id="GO:0005829">
    <property type="term" value="C:cytosol"/>
    <property type="evidence" value="ECO:0007669"/>
    <property type="project" value="TreeGrafter"/>
</dbReference>
<sequence>MTTDTHPGPLRVLVFGAALRADSANARLASLVARLISDTGATVDLASMRDFGMPLYDGDVEAADGLPHGALVLRDRLDQSDAFVISSPEYNASVPGVLKNAIDWVSRVRPQPFKTKHAMLVSASPSLVGGNRGLWALRIPLEHLGTRVYPDMFSLADSYEAFAGDGTLADPGLQQRLAETVSGFLSLVEADVRYVCLERRWYEFLGDRTEAAITQRAEA</sequence>
<dbReference type="InterPro" id="IPR005025">
    <property type="entry name" value="FMN_Rdtase-like_dom"/>
</dbReference>
<dbReference type="InterPro" id="IPR050712">
    <property type="entry name" value="NAD(P)H-dep_reductase"/>
</dbReference>
<dbReference type="OrthoDB" id="9812295at2"/>
<organism evidence="2 3">
    <name type="scientific">Streptomyces yokosukanensis</name>
    <dbReference type="NCBI Taxonomy" id="67386"/>
    <lineage>
        <taxon>Bacteria</taxon>
        <taxon>Bacillati</taxon>
        <taxon>Actinomycetota</taxon>
        <taxon>Actinomycetes</taxon>
        <taxon>Kitasatosporales</taxon>
        <taxon>Streptomycetaceae</taxon>
        <taxon>Streptomyces</taxon>
    </lineage>
</organism>
<dbReference type="PANTHER" id="PTHR30543">
    <property type="entry name" value="CHROMATE REDUCTASE"/>
    <property type="match status" value="1"/>
</dbReference>
<dbReference type="GO" id="GO:0010181">
    <property type="term" value="F:FMN binding"/>
    <property type="evidence" value="ECO:0007669"/>
    <property type="project" value="TreeGrafter"/>
</dbReference>
<evidence type="ECO:0000313" key="2">
    <source>
        <dbReference type="EMBL" id="KUN02504.1"/>
    </source>
</evidence>
<dbReference type="AlphaFoldDB" id="A0A117Q0U3"/>
<dbReference type="EMBL" id="LMWN01000038">
    <property type="protein sequence ID" value="KUN02504.1"/>
    <property type="molecule type" value="Genomic_DNA"/>
</dbReference>
<evidence type="ECO:0000313" key="3">
    <source>
        <dbReference type="Proteomes" id="UP000053127"/>
    </source>
</evidence>
<proteinExistence type="predicted"/>
<dbReference type="Gene3D" id="3.40.50.360">
    <property type="match status" value="1"/>
</dbReference>
<protein>
    <submittedName>
        <fullName evidence="2">NADPH-dependent FMN reductase</fullName>
    </submittedName>
</protein>
<evidence type="ECO:0000259" key="1">
    <source>
        <dbReference type="Pfam" id="PF03358"/>
    </source>
</evidence>
<dbReference type="Proteomes" id="UP000053127">
    <property type="component" value="Unassembled WGS sequence"/>
</dbReference>
<dbReference type="RefSeq" id="WP_067129220.1">
    <property type="nucleotide sequence ID" value="NZ_JBFACD010000007.1"/>
</dbReference>
<dbReference type="Pfam" id="PF03358">
    <property type="entry name" value="FMN_red"/>
    <property type="match status" value="1"/>
</dbReference>
<name>A0A117Q0U3_9ACTN</name>
<feature type="domain" description="NADPH-dependent FMN reductase-like" evidence="1">
    <location>
        <begin position="11"/>
        <end position="156"/>
    </location>
</feature>
<dbReference type="GO" id="GO:0016491">
    <property type="term" value="F:oxidoreductase activity"/>
    <property type="evidence" value="ECO:0007669"/>
    <property type="project" value="InterPro"/>
</dbReference>
<gene>
    <name evidence="2" type="ORF">AQI95_27240</name>
</gene>
<accession>A0A117Q0U3</accession>
<reference evidence="2 3" key="1">
    <citation type="submission" date="2015-10" db="EMBL/GenBank/DDBJ databases">
        <title>Draft genome sequence of Streptomyces yokosukanensis DSM 40224, type strain for the species Streptomyces yokosukanensis.</title>
        <authorList>
            <person name="Ruckert C."/>
            <person name="Winkler A."/>
            <person name="Kalinowski J."/>
            <person name="Kampfer P."/>
            <person name="Glaeser S."/>
        </authorList>
    </citation>
    <scope>NUCLEOTIDE SEQUENCE [LARGE SCALE GENOMIC DNA]</scope>
    <source>
        <strain evidence="2 3">DSM 40224</strain>
    </source>
</reference>
<keyword evidence="3" id="KW-1185">Reference proteome</keyword>